<organism evidence="1 2">
    <name type="scientific">Caerostris extrusa</name>
    <name type="common">Bark spider</name>
    <name type="synonym">Caerostris bankana</name>
    <dbReference type="NCBI Taxonomy" id="172846"/>
    <lineage>
        <taxon>Eukaryota</taxon>
        <taxon>Metazoa</taxon>
        <taxon>Ecdysozoa</taxon>
        <taxon>Arthropoda</taxon>
        <taxon>Chelicerata</taxon>
        <taxon>Arachnida</taxon>
        <taxon>Araneae</taxon>
        <taxon>Araneomorphae</taxon>
        <taxon>Entelegynae</taxon>
        <taxon>Araneoidea</taxon>
        <taxon>Araneidae</taxon>
        <taxon>Caerostris</taxon>
    </lineage>
</organism>
<evidence type="ECO:0000313" key="1">
    <source>
        <dbReference type="EMBL" id="GIY36153.1"/>
    </source>
</evidence>
<protein>
    <submittedName>
        <fullName evidence="1">Uncharacterized protein</fullName>
    </submittedName>
</protein>
<comment type="caution">
    <text evidence="1">The sequence shown here is derived from an EMBL/GenBank/DDBJ whole genome shotgun (WGS) entry which is preliminary data.</text>
</comment>
<dbReference type="AlphaFoldDB" id="A0AAV4SX31"/>
<name>A0AAV4SX31_CAEEX</name>
<reference evidence="1 2" key="1">
    <citation type="submission" date="2021-06" db="EMBL/GenBank/DDBJ databases">
        <title>Caerostris extrusa draft genome.</title>
        <authorList>
            <person name="Kono N."/>
            <person name="Arakawa K."/>
        </authorList>
    </citation>
    <scope>NUCLEOTIDE SEQUENCE [LARGE SCALE GENOMIC DNA]</scope>
</reference>
<gene>
    <name evidence="1" type="ORF">CEXT_127881</name>
</gene>
<sequence>MPHIKPPQHILPTPKRRLRFTTNRKNKAQDISNANIDSYPTETHGIRIFHEGNRTRYIRKNSRLQSLNSFQLPQLWSSDNKMAKFVGQGIFGYVCLNLTGIITGNIEIGSF</sequence>
<keyword evidence="2" id="KW-1185">Reference proteome</keyword>
<proteinExistence type="predicted"/>
<dbReference type="Proteomes" id="UP001054945">
    <property type="component" value="Unassembled WGS sequence"/>
</dbReference>
<evidence type="ECO:0000313" key="2">
    <source>
        <dbReference type="Proteomes" id="UP001054945"/>
    </source>
</evidence>
<accession>A0AAV4SX31</accession>
<dbReference type="EMBL" id="BPLR01010016">
    <property type="protein sequence ID" value="GIY36153.1"/>
    <property type="molecule type" value="Genomic_DNA"/>
</dbReference>